<sequence length="52" mass="6232">MLGKMVHCVFQIFQENKSEDQHLTPWTRWKNMTKWRRSAESTSTTASAFRRS</sequence>
<reference evidence="1 2" key="1">
    <citation type="journal article" date="2020" name="Nature">
        <title>Six reference-quality genomes reveal evolution of bat adaptations.</title>
        <authorList>
            <person name="Jebb D."/>
            <person name="Huang Z."/>
            <person name="Pippel M."/>
            <person name="Hughes G.M."/>
            <person name="Lavrichenko K."/>
            <person name="Devanna P."/>
            <person name="Winkler S."/>
            <person name="Jermiin L.S."/>
            <person name="Skirmuntt E.C."/>
            <person name="Katzourakis A."/>
            <person name="Burkitt-Gray L."/>
            <person name="Ray D.A."/>
            <person name="Sullivan K.A.M."/>
            <person name="Roscito J.G."/>
            <person name="Kirilenko B.M."/>
            <person name="Davalos L.M."/>
            <person name="Corthals A.P."/>
            <person name="Power M.L."/>
            <person name="Jones G."/>
            <person name="Ransome R.D."/>
            <person name="Dechmann D.K.N."/>
            <person name="Locatelli A.G."/>
            <person name="Puechmaille S.J."/>
            <person name="Fedrigo O."/>
            <person name="Jarvis E.D."/>
            <person name="Hiller M."/>
            <person name="Vernes S.C."/>
            <person name="Myers E.W."/>
            <person name="Teeling E.C."/>
        </authorList>
    </citation>
    <scope>NUCLEOTIDE SEQUENCE [LARGE SCALE GENOMIC DNA]</scope>
    <source>
        <strain evidence="1">MMolMol1</strain>
        <tissue evidence="1">Muscle</tissue>
    </source>
</reference>
<evidence type="ECO:0000313" key="2">
    <source>
        <dbReference type="Proteomes" id="UP000550707"/>
    </source>
</evidence>
<gene>
    <name evidence="1" type="ORF">HJG59_006275</name>
</gene>
<evidence type="ECO:0000313" key="1">
    <source>
        <dbReference type="EMBL" id="KAF6480272.1"/>
    </source>
</evidence>
<accession>A0A7J8I8F7</accession>
<keyword evidence="2" id="KW-1185">Reference proteome</keyword>
<organism evidence="1 2">
    <name type="scientific">Molossus molossus</name>
    <name type="common">Pallas' mastiff bat</name>
    <name type="synonym">Vespertilio molossus</name>
    <dbReference type="NCBI Taxonomy" id="27622"/>
    <lineage>
        <taxon>Eukaryota</taxon>
        <taxon>Metazoa</taxon>
        <taxon>Chordata</taxon>
        <taxon>Craniata</taxon>
        <taxon>Vertebrata</taxon>
        <taxon>Euteleostomi</taxon>
        <taxon>Mammalia</taxon>
        <taxon>Eutheria</taxon>
        <taxon>Laurasiatheria</taxon>
        <taxon>Chiroptera</taxon>
        <taxon>Yangochiroptera</taxon>
        <taxon>Molossidae</taxon>
        <taxon>Molossus</taxon>
    </lineage>
</organism>
<dbReference type="AlphaFoldDB" id="A0A7J8I8F7"/>
<name>A0A7J8I8F7_MOLMO</name>
<protein>
    <submittedName>
        <fullName evidence="1">Hedgehog interacting protein</fullName>
    </submittedName>
</protein>
<proteinExistence type="predicted"/>
<dbReference type="EMBL" id="JACASF010000004">
    <property type="protein sequence ID" value="KAF6480272.1"/>
    <property type="molecule type" value="Genomic_DNA"/>
</dbReference>
<comment type="caution">
    <text evidence="1">The sequence shown here is derived from an EMBL/GenBank/DDBJ whole genome shotgun (WGS) entry which is preliminary data.</text>
</comment>
<dbReference type="Proteomes" id="UP000550707">
    <property type="component" value="Unassembled WGS sequence"/>
</dbReference>